<evidence type="ECO:0000256" key="1">
    <source>
        <dbReference type="SAM" id="Phobius"/>
    </source>
</evidence>
<reference evidence="2" key="1">
    <citation type="submission" date="2022-04" db="EMBL/GenBank/DDBJ databases">
        <title>Carnegiea gigantea Genome sequencing and assembly v2.</title>
        <authorList>
            <person name="Copetti D."/>
            <person name="Sanderson M.J."/>
            <person name="Burquez A."/>
            <person name="Wojciechowski M.F."/>
        </authorList>
    </citation>
    <scope>NUCLEOTIDE SEQUENCE</scope>
    <source>
        <strain evidence="2">SGP5-SGP5p</strain>
        <tissue evidence="2">Aerial part</tissue>
    </source>
</reference>
<evidence type="ECO:0000313" key="3">
    <source>
        <dbReference type="Proteomes" id="UP001153076"/>
    </source>
</evidence>
<comment type="caution">
    <text evidence="2">The sequence shown here is derived from an EMBL/GenBank/DDBJ whole genome shotgun (WGS) entry which is preliminary data.</text>
</comment>
<dbReference type="AlphaFoldDB" id="A0A9Q1JGX3"/>
<evidence type="ECO:0000313" key="2">
    <source>
        <dbReference type="EMBL" id="KAJ8424517.1"/>
    </source>
</evidence>
<keyword evidence="1" id="KW-0472">Membrane</keyword>
<keyword evidence="1" id="KW-0812">Transmembrane</keyword>
<organism evidence="2 3">
    <name type="scientific">Carnegiea gigantea</name>
    <dbReference type="NCBI Taxonomy" id="171969"/>
    <lineage>
        <taxon>Eukaryota</taxon>
        <taxon>Viridiplantae</taxon>
        <taxon>Streptophyta</taxon>
        <taxon>Embryophyta</taxon>
        <taxon>Tracheophyta</taxon>
        <taxon>Spermatophyta</taxon>
        <taxon>Magnoliopsida</taxon>
        <taxon>eudicotyledons</taxon>
        <taxon>Gunneridae</taxon>
        <taxon>Pentapetalae</taxon>
        <taxon>Caryophyllales</taxon>
        <taxon>Cactineae</taxon>
        <taxon>Cactaceae</taxon>
        <taxon>Cactoideae</taxon>
        <taxon>Echinocereeae</taxon>
        <taxon>Carnegiea</taxon>
    </lineage>
</organism>
<feature type="transmembrane region" description="Helical" evidence="1">
    <location>
        <begin position="166"/>
        <end position="186"/>
    </location>
</feature>
<name>A0A9Q1JGX3_9CARY</name>
<proteinExistence type="predicted"/>
<dbReference type="EMBL" id="JAKOGI010001661">
    <property type="protein sequence ID" value="KAJ8424517.1"/>
    <property type="molecule type" value="Genomic_DNA"/>
</dbReference>
<dbReference type="Proteomes" id="UP001153076">
    <property type="component" value="Unassembled WGS sequence"/>
</dbReference>
<sequence>MLGVGLRGYSLIANCGKYLSLLLYVGFHSNVHLCISNPLTLEEDLKECMPKLVHAIWLRGLINVVSKAVVRGKFEKYCIGNFAMDMFIGLLQRRQQTYPKLCWLSVFLKHHTSVILHNKVHISGKEWDSIKSAPHADLCYLMDLHRRYFFVYDSLLSAEDKNRPALLVNICACCYVRLVMVGYVVMVSQWT</sequence>
<keyword evidence="1" id="KW-1133">Transmembrane helix</keyword>
<accession>A0A9Q1JGX3</accession>
<protein>
    <submittedName>
        <fullName evidence="2">Uncharacterized protein</fullName>
    </submittedName>
</protein>
<keyword evidence="3" id="KW-1185">Reference proteome</keyword>
<gene>
    <name evidence="2" type="ORF">Cgig2_025779</name>
</gene>